<dbReference type="PANTHER" id="PTHR10924">
    <property type="entry name" value="MAJOR FACILITATOR SUPERFAMILY PROTEIN-RELATED"/>
    <property type="match status" value="1"/>
</dbReference>
<accession>A0AAV8Z7C9</accession>
<feature type="transmembrane region" description="Helical" evidence="5">
    <location>
        <begin position="282"/>
        <end position="302"/>
    </location>
</feature>
<dbReference type="EMBL" id="JAPWTK010000010">
    <property type="protein sequence ID" value="KAJ8959987.1"/>
    <property type="molecule type" value="Genomic_DNA"/>
</dbReference>
<reference evidence="6" key="1">
    <citation type="journal article" date="2023" name="Insect Mol. Biol.">
        <title>Genome sequencing provides insights into the evolution of gene families encoding plant cell wall-degrading enzymes in longhorned beetles.</title>
        <authorList>
            <person name="Shin N.R."/>
            <person name="Okamura Y."/>
            <person name="Kirsch R."/>
            <person name="Pauchet Y."/>
        </authorList>
    </citation>
    <scope>NUCLEOTIDE SEQUENCE</scope>
    <source>
        <strain evidence="6">AMC_N1</strain>
    </source>
</reference>
<dbReference type="Proteomes" id="UP001162162">
    <property type="component" value="Unassembled WGS sequence"/>
</dbReference>
<feature type="transmembrane region" description="Helical" evidence="5">
    <location>
        <begin position="22"/>
        <end position="49"/>
    </location>
</feature>
<evidence type="ECO:0000313" key="6">
    <source>
        <dbReference type="EMBL" id="KAJ8959987.1"/>
    </source>
</evidence>
<proteinExistence type="predicted"/>
<evidence type="ECO:0000256" key="3">
    <source>
        <dbReference type="ARBA" id="ARBA00022989"/>
    </source>
</evidence>
<feature type="transmembrane region" description="Helical" evidence="5">
    <location>
        <begin position="55"/>
        <end position="78"/>
    </location>
</feature>
<dbReference type="SUPFAM" id="SSF103473">
    <property type="entry name" value="MFS general substrate transporter"/>
    <property type="match status" value="1"/>
</dbReference>
<feature type="transmembrane region" description="Helical" evidence="5">
    <location>
        <begin position="314"/>
        <end position="333"/>
    </location>
</feature>
<keyword evidence="3 5" id="KW-1133">Transmembrane helix</keyword>
<dbReference type="AlphaFoldDB" id="A0AAV8Z7C9"/>
<feature type="transmembrane region" description="Helical" evidence="5">
    <location>
        <begin position="113"/>
        <end position="136"/>
    </location>
</feature>
<gene>
    <name evidence="6" type="ORF">NQ318_009422</name>
</gene>
<keyword evidence="4 5" id="KW-0472">Membrane</keyword>
<feature type="transmembrane region" description="Helical" evidence="5">
    <location>
        <begin position="85"/>
        <end position="107"/>
    </location>
</feature>
<feature type="transmembrane region" description="Helical" evidence="5">
    <location>
        <begin position="402"/>
        <end position="422"/>
    </location>
</feature>
<dbReference type="InterPro" id="IPR049680">
    <property type="entry name" value="FLVCR1-2_SLC49-like"/>
</dbReference>
<feature type="transmembrane region" description="Helical" evidence="5">
    <location>
        <begin position="374"/>
        <end position="396"/>
    </location>
</feature>
<feature type="transmembrane region" description="Helical" evidence="5">
    <location>
        <begin position="339"/>
        <end position="362"/>
    </location>
</feature>
<feature type="transmembrane region" description="Helical" evidence="5">
    <location>
        <begin position="148"/>
        <end position="169"/>
    </location>
</feature>
<evidence type="ECO:0000256" key="2">
    <source>
        <dbReference type="ARBA" id="ARBA00022692"/>
    </source>
</evidence>
<feature type="transmembrane region" description="Helical" evidence="5">
    <location>
        <begin position="189"/>
        <end position="207"/>
    </location>
</feature>
<comment type="subcellular location">
    <subcellularLocation>
        <location evidence="1">Membrane</location>
        <topology evidence="1">Multi-pass membrane protein</topology>
    </subcellularLocation>
</comment>
<dbReference type="GO" id="GO:0020037">
    <property type="term" value="F:heme binding"/>
    <property type="evidence" value="ECO:0007669"/>
    <property type="project" value="TreeGrafter"/>
</dbReference>
<evidence type="ECO:0000256" key="5">
    <source>
        <dbReference type="SAM" id="Phobius"/>
    </source>
</evidence>
<evidence type="ECO:0008006" key="8">
    <source>
        <dbReference type="Google" id="ProtNLM"/>
    </source>
</evidence>
<sequence>MVEINLTGASNSDRIKIYRYRWIVLLIFCLFTIVNFMQMLQFTIIANIITEYYDVAGFAVDVSGLIFFILYVLLFLPVSYLIEKYSLWITAVVSSGLTFLGCLVKLLCADPNRFYVVIIGQAFCALGQVYMLSIPSKFAATWFGPDEVSTACAIAVLGTQLGVALGSVFPPLIIKKDDDNVGENLSHMMIYNASVSAVVFIIVIVFFRGRPKLPPSQSQLQLIEDNDQPKFLDNARKLIRNKDFLVILLSFGLFTGLWNSFGIMINTLYIHYFPNGESDVGIIVLLATISGGCIGSVVFGLALDKTHKFKQITIGVMVTSSVMYIFVAFSLIYQCRIAAFFTITIFGFFAASVMAISFEYTIEVTYPIPESVSCSVLNATVFLFSIICTLLIEGLISTIGYLYSFGIGLIAFIICDCVVCFVSSNLHRRNANIAEKIPGELSQEESQHVGSDNTSMIQ</sequence>
<comment type="caution">
    <text evidence="6">The sequence shown here is derived from an EMBL/GenBank/DDBJ whole genome shotgun (WGS) entry which is preliminary data.</text>
</comment>
<evidence type="ECO:0000256" key="1">
    <source>
        <dbReference type="ARBA" id="ARBA00004141"/>
    </source>
</evidence>
<dbReference type="GO" id="GO:0097037">
    <property type="term" value="P:heme export"/>
    <property type="evidence" value="ECO:0007669"/>
    <property type="project" value="TreeGrafter"/>
</dbReference>
<keyword evidence="7" id="KW-1185">Reference proteome</keyword>
<dbReference type="PANTHER" id="PTHR10924:SF4">
    <property type="entry name" value="GH15861P"/>
    <property type="match status" value="1"/>
</dbReference>
<dbReference type="GO" id="GO:0015232">
    <property type="term" value="F:heme transmembrane transporter activity"/>
    <property type="evidence" value="ECO:0007669"/>
    <property type="project" value="TreeGrafter"/>
</dbReference>
<dbReference type="Pfam" id="PF07690">
    <property type="entry name" value="MFS_1"/>
    <property type="match status" value="1"/>
</dbReference>
<dbReference type="InterPro" id="IPR011701">
    <property type="entry name" value="MFS"/>
</dbReference>
<name>A0AAV8Z7C9_9CUCU</name>
<dbReference type="Gene3D" id="1.20.1250.20">
    <property type="entry name" value="MFS general substrate transporter like domains"/>
    <property type="match status" value="2"/>
</dbReference>
<evidence type="ECO:0000256" key="4">
    <source>
        <dbReference type="ARBA" id="ARBA00023136"/>
    </source>
</evidence>
<keyword evidence="2 5" id="KW-0812">Transmembrane</keyword>
<protein>
    <recommendedName>
        <fullName evidence="8">Major facilitator superfamily (MFS) profile domain-containing protein</fullName>
    </recommendedName>
</protein>
<dbReference type="InterPro" id="IPR036259">
    <property type="entry name" value="MFS_trans_sf"/>
</dbReference>
<dbReference type="GO" id="GO:0016020">
    <property type="term" value="C:membrane"/>
    <property type="evidence" value="ECO:0007669"/>
    <property type="project" value="UniProtKB-SubCell"/>
</dbReference>
<feature type="transmembrane region" description="Helical" evidence="5">
    <location>
        <begin position="244"/>
        <end position="270"/>
    </location>
</feature>
<organism evidence="6 7">
    <name type="scientific">Aromia moschata</name>
    <dbReference type="NCBI Taxonomy" id="1265417"/>
    <lineage>
        <taxon>Eukaryota</taxon>
        <taxon>Metazoa</taxon>
        <taxon>Ecdysozoa</taxon>
        <taxon>Arthropoda</taxon>
        <taxon>Hexapoda</taxon>
        <taxon>Insecta</taxon>
        <taxon>Pterygota</taxon>
        <taxon>Neoptera</taxon>
        <taxon>Endopterygota</taxon>
        <taxon>Coleoptera</taxon>
        <taxon>Polyphaga</taxon>
        <taxon>Cucujiformia</taxon>
        <taxon>Chrysomeloidea</taxon>
        <taxon>Cerambycidae</taxon>
        <taxon>Cerambycinae</taxon>
        <taxon>Callichromatini</taxon>
        <taxon>Aromia</taxon>
    </lineage>
</organism>
<evidence type="ECO:0000313" key="7">
    <source>
        <dbReference type="Proteomes" id="UP001162162"/>
    </source>
</evidence>